<evidence type="ECO:0000313" key="2">
    <source>
        <dbReference type="EMBL" id="PAV78597.1"/>
    </source>
</evidence>
<protein>
    <submittedName>
        <fullName evidence="2">Uncharacterized protein</fullName>
    </submittedName>
</protein>
<evidence type="ECO:0000313" key="3">
    <source>
        <dbReference type="Proteomes" id="UP000218231"/>
    </source>
</evidence>
<dbReference type="EMBL" id="LIAE01007551">
    <property type="protein sequence ID" value="PAV78597.1"/>
    <property type="molecule type" value="Genomic_DNA"/>
</dbReference>
<dbReference type="AlphaFoldDB" id="A0A2A2KXL1"/>
<name>A0A2A2KXL1_9BILA</name>
<gene>
    <name evidence="2" type="ORF">WR25_09588</name>
</gene>
<dbReference type="Proteomes" id="UP000218231">
    <property type="component" value="Unassembled WGS sequence"/>
</dbReference>
<feature type="compositionally biased region" description="Basic and acidic residues" evidence="1">
    <location>
        <begin position="7"/>
        <end position="38"/>
    </location>
</feature>
<sequence>MGHGHSKHVDSHEDHENDGSRMRDESRRQIGTESERQIKAFMPYRASISSQGQSSQDGTDTHLSDLSAINQAMLLKL</sequence>
<feature type="compositionally biased region" description="Low complexity" evidence="1">
    <location>
        <begin position="49"/>
        <end position="58"/>
    </location>
</feature>
<reference evidence="2 3" key="1">
    <citation type="journal article" date="2017" name="Curr. Biol.">
        <title>Genome architecture and evolution of a unichromosomal asexual nematode.</title>
        <authorList>
            <person name="Fradin H."/>
            <person name="Zegar C."/>
            <person name="Gutwein M."/>
            <person name="Lucas J."/>
            <person name="Kovtun M."/>
            <person name="Corcoran D."/>
            <person name="Baugh L.R."/>
            <person name="Kiontke K."/>
            <person name="Gunsalus K."/>
            <person name="Fitch D.H."/>
            <person name="Piano F."/>
        </authorList>
    </citation>
    <scope>NUCLEOTIDE SEQUENCE [LARGE SCALE GENOMIC DNA]</scope>
    <source>
        <strain evidence="2">PF1309</strain>
    </source>
</reference>
<comment type="caution">
    <text evidence="2">The sequence shown here is derived from an EMBL/GenBank/DDBJ whole genome shotgun (WGS) entry which is preliminary data.</text>
</comment>
<accession>A0A2A2KXL1</accession>
<evidence type="ECO:0000256" key="1">
    <source>
        <dbReference type="SAM" id="MobiDB-lite"/>
    </source>
</evidence>
<organism evidence="2 3">
    <name type="scientific">Diploscapter pachys</name>
    <dbReference type="NCBI Taxonomy" id="2018661"/>
    <lineage>
        <taxon>Eukaryota</taxon>
        <taxon>Metazoa</taxon>
        <taxon>Ecdysozoa</taxon>
        <taxon>Nematoda</taxon>
        <taxon>Chromadorea</taxon>
        <taxon>Rhabditida</taxon>
        <taxon>Rhabditina</taxon>
        <taxon>Rhabditomorpha</taxon>
        <taxon>Rhabditoidea</taxon>
        <taxon>Rhabditidae</taxon>
        <taxon>Diploscapter</taxon>
    </lineage>
</organism>
<feature type="region of interest" description="Disordered" evidence="1">
    <location>
        <begin position="1"/>
        <end position="62"/>
    </location>
</feature>
<proteinExistence type="predicted"/>
<keyword evidence="3" id="KW-1185">Reference proteome</keyword>